<dbReference type="InterPro" id="IPR036236">
    <property type="entry name" value="Znf_C2H2_sf"/>
</dbReference>
<sequence>MPQKKTVVMRERRHEPRVYRCTGYDNCNMIFSRSEHLARHARKHTGEKPYKCIVPNCDRAFSRIDNMMQHTQTHNRNKRKDNQTSPTSVPDDNTNTSPPLNKDINHHPKTRTASPVYEQRPTQEPLPATAYYHCYPPPTCVALPNSCPYQPWSYLSPGTPPMSLIGFKNEAFVKKSLSQNLKINTRYIEPSMPIQQLVHPKDNSSDDDGRMSPMTDDTTDSIAITFDEYEALQGFGHLCVKPKKYKQETSKGRLQFLPSQIYTFRQQLVKESFQRNTAFG</sequence>
<dbReference type="OrthoDB" id="6077919at2759"/>
<proteinExistence type="predicted"/>
<dbReference type="PROSITE" id="PS50157">
    <property type="entry name" value="ZINC_FINGER_C2H2_2"/>
    <property type="match status" value="2"/>
</dbReference>
<evidence type="ECO:0000256" key="3">
    <source>
        <dbReference type="ARBA" id="ARBA00022737"/>
    </source>
</evidence>
<organism evidence="10 11">
    <name type="scientific">Rhizopus delemar (strain RA 99-880 / ATCC MYA-4621 / FGSC 9543 / NRRL 43880)</name>
    <name type="common">Mucormycosis agent</name>
    <name type="synonym">Rhizopus arrhizus var. delemar</name>
    <dbReference type="NCBI Taxonomy" id="246409"/>
    <lineage>
        <taxon>Eukaryota</taxon>
        <taxon>Fungi</taxon>
        <taxon>Fungi incertae sedis</taxon>
        <taxon>Mucoromycota</taxon>
        <taxon>Mucoromycotina</taxon>
        <taxon>Mucoromycetes</taxon>
        <taxon>Mucorales</taxon>
        <taxon>Mucorineae</taxon>
        <taxon>Rhizopodaceae</taxon>
        <taxon>Rhizopus</taxon>
    </lineage>
</organism>
<dbReference type="SMART" id="SM00355">
    <property type="entry name" value="ZnF_C2H2"/>
    <property type="match status" value="2"/>
</dbReference>
<dbReference type="FunFam" id="3.30.160.60:FF:002343">
    <property type="entry name" value="Zinc finger protein 33A"/>
    <property type="match status" value="1"/>
</dbReference>
<dbReference type="GO" id="GO:0000785">
    <property type="term" value="C:chromatin"/>
    <property type="evidence" value="ECO:0007669"/>
    <property type="project" value="TreeGrafter"/>
</dbReference>
<dbReference type="GO" id="GO:0008270">
    <property type="term" value="F:zinc ion binding"/>
    <property type="evidence" value="ECO:0007669"/>
    <property type="project" value="UniProtKB-KW"/>
</dbReference>
<dbReference type="Proteomes" id="UP000009138">
    <property type="component" value="Unassembled WGS sequence"/>
</dbReference>
<dbReference type="GO" id="GO:0000978">
    <property type="term" value="F:RNA polymerase II cis-regulatory region sequence-specific DNA binding"/>
    <property type="evidence" value="ECO:0007669"/>
    <property type="project" value="InterPro"/>
</dbReference>
<evidence type="ECO:0000313" key="11">
    <source>
        <dbReference type="Proteomes" id="UP000009138"/>
    </source>
</evidence>
<dbReference type="GeneID" id="93614160"/>
<dbReference type="VEuPathDB" id="FungiDB:RO3G_07189"/>
<feature type="region of interest" description="Disordered" evidence="8">
    <location>
        <begin position="71"/>
        <end position="121"/>
    </location>
</feature>
<dbReference type="PANTHER" id="PTHR40626">
    <property type="entry name" value="MIP31509P"/>
    <property type="match status" value="1"/>
</dbReference>
<keyword evidence="3" id="KW-0677">Repeat</keyword>
<reference evidence="10 11" key="1">
    <citation type="journal article" date="2009" name="PLoS Genet.">
        <title>Genomic analysis of the basal lineage fungus Rhizopus oryzae reveals a whole-genome duplication.</title>
        <authorList>
            <person name="Ma L.-J."/>
            <person name="Ibrahim A.S."/>
            <person name="Skory C."/>
            <person name="Grabherr M.G."/>
            <person name="Burger G."/>
            <person name="Butler M."/>
            <person name="Elias M."/>
            <person name="Idnurm A."/>
            <person name="Lang B.F."/>
            <person name="Sone T."/>
            <person name="Abe A."/>
            <person name="Calvo S.E."/>
            <person name="Corrochano L.M."/>
            <person name="Engels R."/>
            <person name="Fu J."/>
            <person name="Hansberg W."/>
            <person name="Kim J.-M."/>
            <person name="Kodira C.D."/>
            <person name="Koehrsen M.J."/>
            <person name="Liu B."/>
            <person name="Miranda-Saavedra D."/>
            <person name="O'Leary S."/>
            <person name="Ortiz-Castellanos L."/>
            <person name="Poulter R."/>
            <person name="Rodriguez-Romero J."/>
            <person name="Ruiz-Herrera J."/>
            <person name="Shen Y.-Q."/>
            <person name="Zeng Q."/>
            <person name="Galagan J."/>
            <person name="Birren B.W."/>
            <person name="Cuomo C.A."/>
            <person name="Wickes B.L."/>
        </authorList>
    </citation>
    <scope>NUCLEOTIDE SEQUENCE [LARGE SCALE GENOMIC DNA]</scope>
    <source>
        <strain evidence="11">RA 99-880 / ATCC MYA-4621 / FGSC 9543 / NRRL 43880</strain>
    </source>
</reference>
<evidence type="ECO:0000313" key="10">
    <source>
        <dbReference type="EMBL" id="EIE82484.1"/>
    </source>
</evidence>
<dbReference type="Pfam" id="PF00096">
    <property type="entry name" value="zf-C2H2"/>
    <property type="match status" value="1"/>
</dbReference>
<protein>
    <recommendedName>
        <fullName evidence="9">C2H2-type domain-containing protein</fullName>
    </recommendedName>
</protein>
<evidence type="ECO:0000256" key="7">
    <source>
        <dbReference type="PROSITE-ProRule" id="PRU00042"/>
    </source>
</evidence>
<keyword evidence="6" id="KW-0539">Nucleus</keyword>
<dbReference type="GO" id="GO:0000981">
    <property type="term" value="F:DNA-binding transcription factor activity, RNA polymerase II-specific"/>
    <property type="evidence" value="ECO:0007669"/>
    <property type="project" value="InterPro"/>
</dbReference>
<dbReference type="Gene3D" id="3.30.160.60">
    <property type="entry name" value="Classic Zinc Finger"/>
    <property type="match status" value="2"/>
</dbReference>
<dbReference type="SUPFAM" id="SSF57667">
    <property type="entry name" value="beta-beta-alpha zinc fingers"/>
    <property type="match status" value="1"/>
</dbReference>
<comment type="subcellular location">
    <subcellularLocation>
        <location evidence="1">Nucleus</location>
    </subcellularLocation>
</comment>
<name>I1C204_RHIO9</name>
<dbReference type="STRING" id="246409.I1C204"/>
<dbReference type="OMA" id="MDHIHKK"/>
<dbReference type="InterPro" id="IPR051059">
    <property type="entry name" value="VerF-like"/>
</dbReference>
<accession>I1C204</accession>
<dbReference type="InParanoid" id="I1C204"/>
<evidence type="ECO:0000256" key="4">
    <source>
        <dbReference type="ARBA" id="ARBA00022771"/>
    </source>
</evidence>
<evidence type="ECO:0000256" key="6">
    <source>
        <dbReference type="ARBA" id="ARBA00023242"/>
    </source>
</evidence>
<keyword evidence="5" id="KW-0862">Zinc</keyword>
<evidence type="ECO:0000256" key="1">
    <source>
        <dbReference type="ARBA" id="ARBA00004123"/>
    </source>
</evidence>
<dbReference type="RefSeq" id="XP_067517880.1">
    <property type="nucleotide sequence ID" value="XM_067661779.1"/>
</dbReference>
<feature type="compositionally biased region" description="Polar residues" evidence="8">
    <location>
        <begin position="83"/>
        <end position="99"/>
    </location>
</feature>
<dbReference type="PROSITE" id="PS00028">
    <property type="entry name" value="ZINC_FINGER_C2H2_1"/>
    <property type="match status" value="1"/>
</dbReference>
<evidence type="ECO:0000256" key="8">
    <source>
        <dbReference type="SAM" id="MobiDB-lite"/>
    </source>
</evidence>
<dbReference type="PANTHER" id="PTHR40626:SF11">
    <property type="entry name" value="ZINC FINGER PROTEIN YPR022C"/>
    <property type="match status" value="1"/>
</dbReference>
<keyword evidence="2" id="KW-0479">Metal-binding</keyword>
<evidence type="ECO:0000256" key="5">
    <source>
        <dbReference type="ARBA" id="ARBA00022833"/>
    </source>
</evidence>
<keyword evidence="4 7" id="KW-0863">Zinc-finger</keyword>
<dbReference type="InterPro" id="IPR013087">
    <property type="entry name" value="Znf_C2H2_type"/>
</dbReference>
<dbReference type="eggNOG" id="KOG1721">
    <property type="taxonomic scope" value="Eukaryota"/>
</dbReference>
<evidence type="ECO:0000256" key="2">
    <source>
        <dbReference type="ARBA" id="ARBA00022723"/>
    </source>
</evidence>
<feature type="domain" description="C2H2-type" evidence="9">
    <location>
        <begin position="50"/>
        <end position="79"/>
    </location>
</feature>
<dbReference type="AlphaFoldDB" id="I1C204"/>
<keyword evidence="11" id="KW-1185">Reference proteome</keyword>
<dbReference type="GO" id="GO:0005634">
    <property type="term" value="C:nucleus"/>
    <property type="evidence" value="ECO:0007669"/>
    <property type="project" value="UniProtKB-SubCell"/>
</dbReference>
<feature type="domain" description="C2H2-type" evidence="9">
    <location>
        <begin position="19"/>
        <end position="49"/>
    </location>
</feature>
<evidence type="ECO:0000259" key="9">
    <source>
        <dbReference type="PROSITE" id="PS50157"/>
    </source>
</evidence>
<gene>
    <name evidence="10" type="ORF">RO3G_07189</name>
</gene>
<dbReference type="EMBL" id="CH476736">
    <property type="protein sequence ID" value="EIE82484.1"/>
    <property type="molecule type" value="Genomic_DNA"/>
</dbReference>